<evidence type="ECO:0000256" key="1">
    <source>
        <dbReference type="SAM" id="MobiDB-lite"/>
    </source>
</evidence>
<dbReference type="VEuPathDB" id="FungiDB:I302_06188"/>
<feature type="compositionally biased region" description="Basic and acidic residues" evidence="1">
    <location>
        <begin position="236"/>
        <end position="245"/>
    </location>
</feature>
<dbReference type="GeneID" id="30210587"/>
<dbReference type="OrthoDB" id="10652168at2759"/>
<dbReference type="EMBL" id="CP144545">
    <property type="protein sequence ID" value="WVW84516.1"/>
    <property type="molecule type" value="Genomic_DNA"/>
</dbReference>
<evidence type="ECO:0000313" key="2">
    <source>
        <dbReference type="EMBL" id="OCF24727.1"/>
    </source>
</evidence>
<dbReference type="Proteomes" id="UP000092730">
    <property type="component" value="Chromosome 5"/>
</dbReference>
<accession>A0A1B9G132</accession>
<evidence type="ECO:0000313" key="4">
    <source>
        <dbReference type="Proteomes" id="UP000092730"/>
    </source>
</evidence>
<gene>
    <name evidence="2" type="ORF">I302_06188</name>
    <name evidence="3" type="ORF">I302_106550</name>
</gene>
<reference evidence="3" key="2">
    <citation type="submission" date="2013-07" db="EMBL/GenBank/DDBJ databases">
        <authorList>
            <consortium name="The Broad Institute Genome Sequencing Platform"/>
            <person name="Cuomo C."/>
            <person name="Litvintseva A."/>
            <person name="Chen Y."/>
            <person name="Heitman J."/>
            <person name="Sun S."/>
            <person name="Springer D."/>
            <person name="Dromer F."/>
            <person name="Young S.K."/>
            <person name="Zeng Q."/>
            <person name="Gargeya S."/>
            <person name="Fitzgerald M."/>
            <person name="Abouelleil A."/>
            <person name="Alvarado L."/>
            <person name="Berlin A.M."/>
            <person name="Chapman S.B."/>
            <person name="Dewar J."/>
            <person name="Goldberg J."/>
            <person name="Griggs A."/>
            <person name="Gujja S."/>
            <person name="Hansen M."/>
            <person name="Howarth C."/>
            <person name="Imamovic A."/>
            <person name="Larimer J."/>
            <person name="McCowan C."/>
            <person name="Murphy C."/>
            <person name="Pearson M."/>
            <person name="Priest M."/>
            <person name="Roberts A."/>
            <person name="Saif S."/>
            <person name="Shea T."/>
            <person name="Sykes S."/>
            <person name="Wortman J."/>
            <person name="Nusbaum C."/>
            <person name="Birren B."/>
        </authorList>
    </citation>
    <scope>NUCLEOTIDE SEQUENCE</scope>
    <source>
        <strain evidence="3">CBS 10118</strain>
    </source>
</reference>
<dbReference type="RefSeq" id="XP_019045797.1">
    <property type="nucleotide sequence ID" value="XM_019192800.1"/>
</dbReference>
<proteinExistence type="predicted"/>
<feature type="compositionally biased region" description="Polar residues" evidence="1">
    <location>
        <begin position="186"/>
        <end position="196"/>
    </location>
</feature>
<reference evidence="2" key="1">
    <citation type="submission" date="2013-07" db="EMBL/GenBank/DDBJ databases">
        <title>The Genome Sequence of Cryptococcus bestiolae CBS10118.</title>
        <authorList>
            <consortium name="The Broad Institute Genome Sequencing Platform"/>
            <person name="Cuomo C."/>
            <person name="Litvintseva A."/>
            <person name="Chen Y."/>
            <person name="Heitman J."/>
            <person name="Sun S."/>
            <person name="Springer D."/>
            <person name="Dromer F."/>
            <person name="Young S.K."/>
            <person name="Zeng Q."/>
            <person name="Gargeya S."/>
            <person name="Fitzgerald M."/>
            <person name="Abouelleil A."/>
            <person name="Alvarado L."/>
            <person name="Berlin A.M."/>
            <person name="Chapman S.B."/>
            <person name="Dewar J."/>
            <person name="Goldberg J."/>
            <person name="Griggs A."/>
            <person name="Gujja S."/>
            <person name="Hansen M."/>
            <person name="Howarth C."/>
            <person name="Imamovic A."/>
            <person name="Larimer J."/>
            <person name="McCowan C."/>
            <person name="Murphy C."/>
            <person name="Pearson M."/>
            <person name="Priest M."/>
            <person name="Roberts A."/>
            <person name="Saif S."/>
            <person name="Shea T."/>
            <person name="Sykes S."/>
            <person name="Wortman J."/>
            <person name="Nusbaum C."/>
            <person name="Birren B."/>
        </authorList>
    </citation>
    <scope>NUCLEOTIDE SEQUENCE [LARGE SCALE GENOMIC DNA]</scope>
    <source>
        <strain evidence="2">CBS 10118</strain>
    </source>
</reference>
<feature type="region of interest" description="Disordered" evidence="1">
    <location>
        <begin position="85"/>
        <end position="245"/>
    </location>
</feature>
<name>A0A1B9G132_9TREE</name>
<dbReference type="AlphaFoldDB" id="A0A1B9G132"/>
<reference evidence="2" key="3">
    <citation type="submission" date="2014-01" db="EMBL/GenBank/DDBJ databases">
        <title>Evolution of pathogenesis and genome organization in the Tremellales.</title>
        <authorList>
            <person name="Cuomo C."/>
            <person name="Litvintseva A."/>
            <person name="Heitman J."/>
            <person name="Chen Y."/>
            <person name="Sun S."/>
            <person name="Springer D."/>
            <person name="Dromer F."/>
            <person name="Young S."/>
            <person name="Zeng Q."/>
            <person name="Chapman S."/>
            <person name="Gujja S."/>
            <person name="Saif S."/>
            <person name="Birren B."/>
        </authorList>
    </citation>
    <scope>NUCLEOTIDE SEQUENCE</scope>
    <source>
        <strain evidence="2">CBS 10118</strain>
    </source>
</reference>
<dbReference type="EMBL" id="KI894022">
    <property type="protein sequence ID" value="OCF24727.1"/>
    <property type="molecule type" value="Genomic_DNA"/>
</dbReference>
<feature type="compositionally biased region" description="Polar residues" evidence="1">
    <location>
        <begin position="216"/>
        <end position="229"/>
    </location>
</feature>
<organism evidence="2">
    <name type="scientific">Kwoniella bestiolae CBS 10118</name>
    <dbReference type="NCBI Taxonomy" id="1296100"/>
    <lineage>
        <taxon>Eukaryota</taxon>
        <taxon>Fungi</taxon>
        <taxon>Dikarya</taxon>
        <taxon>Basidiomycota</taxon>
        <taxon>Agaricomycotina</taxon>
        <taxon>Tremellomycetes</taxon>
        <taxon>Tremellales</taxon>
        <taxon>Cryptococcaceae</taxon>
        <taxon>Kwoniella</taxon>
    </lineage>
</organism>
<sequence length="245" mass="27198">MSSSAVDNEIKTELSSAYNSYQEVLSKITDRLAKSAQVPEYIQMFERHPSYHRSPLIPTWQDSYCRGPGEELIDRRERFKALLKDTPFPPKTEELPSTPIVEPVDDERSPNDSAASFMVGARNDSESISGDSTAPSEEGHEQHDSGVNIGEHSDFETIPNGSTATLEEGHEPLNSWVNIGDHSDSETISNGSTTPLEESHEHLDSGFDIADHSHSETIVNDPTPSAASEEQQEQLHFCDRYSGRR</sequence>
<feature type="compositionally biased region" description="Polar residues" evidence="1">
    <location>
        <begin position="126"/>
        <end position="135"/>
    </location>
</feature>
<feature type="compositionally biased region" description="Basic and acidic residues" evidence="1">
    <location>
        <begin position="197"/>
        <end position="215"/>
    </location>
</feature>
<evidence type="ECO:0000313" key="3">
    <source>
        <dbReference type="EMBL" id="WVW84516.1"/>
    </source>
</evidence>
<keyword evidence="4" id="KW-1185">Reference proteome</keyword>
<dbReference type="KEGG" id="kbi:30210587"/>
<reference evidence="3" key="4">
    <citation type="submission" date="2024-02" db="EMBL/GenBank/DDBJ databases">
        <title>Comparative genomics of Cryptococcus and Kwoniella reveals pathogenesis evolution and contrasting modes of karyotype evolution via chromosome fusion or intercentromeric recombination.</title>
        <authorList>
            <person name="Coelho M.A."/>
            <person name="David-Palma M."/>
            <person name="Shea T."/>
            <person name="Bowers K."/>
            <person name="McGinley-Smith S."/>
            <person name="Mohammad A.W."/>
            <person name="Gnirke A."/>
            <person name="Yurkov A.M."/>
            <person name="Nowrousian M."/>
            <person name="Sun S."/>
            <person name="Cuomo C.A."/>
            <person name="Heitman J."/>
        </authorList>
    </citation>
    <scope>NUCLEOTIDE SEQUENCE</scope>
    <source>
        <strain evidence="3">CBS 10118</strain>
    </source>
</reference>
<protein>
    <submittedName>
        <fullName evidence="2">Uncharacterized protein</fullName>
    </submittedName>
</protein>